<comment type="similarity">
    <text evidence="1 3">Belongs to the short-chain dehydrogenases/reductases (SDR) family.</text>
</comment>
<dbReference type="PRINTS" id="PR00081">
    <property type="entry name" value="GDHRDH"/>
</dbReference>
<dbReference type="GO" id="GO:0005829">
    <property type="term" value="C:cytosol"/>
    <property type="evidence" value="ECO:0007669"/>
    <property type="project" value="TreeGrafter"/>
</dbReference>
<dbReference type="PANTHER" id="PTHR43391">
    <property type="entry name" value="RETINOL DEHYDROGENASE-RELATED"/>
    <property type="match status" value="1"/>
</dbReference>
<evidence type="ECO:0000256" key="2">
    <source>
        <dbReference type="ARBA" id="ARBA00023002"/>
    </source>
</evidence>
<organism evidence="4 5">
    <name type="scientific">Catenulispora acidiphila (strain DSM 44928 / JCM 14897 / NBRC 102108 / NRRL B-24433 / ID139908)</name>
    <dbReference type="NCBI Taxonomy" id="479433"/>
    <lineage>
        <taxon>Bacteria</taxon>
        <taxon>Bacillati</taxon>
        <taxon>Actinomycetota</taxon>
        <taxon>Actinomycetes</taxon>
        <taxon>Catenulisporales</taxon>
        <taxon>Catenulisporaceae</taxon>
        <taxon>Catenulispora</taxon>
    </lineage>
</organism>
<accession>C7QHS6</accession>
<evidence type="ECO:0000256" key="1">
    <source>
        <dbReference type="ARBA" id="ARBA00006484"/>
    </source>
</evidence>
<dbReference type="InterPro" id="IPR036291">
    <property type="entry name" value="NAD(P)-bd_dom_sf"/>
</dbReference>
<dbReference type="PANTHER" id="PTHR43391:SF91">
    <property type="entry name" value="OS04G0390700 PROTEIN"/>
    <property type="match status" value="1"/>
</dbReference>
<dbReference type="Proteomes" id="UP000000851">
    <property type="component" value="Chromosome"/>
</dbReference>
<dbReference type="EMBL" id="CP001700">
    <property type="protein sequence ID" value="ACU71101.1"/>
    <property type="molecule type" value="Genomic_DNA"/>
</dbReference>
<dbReference type="RefSeq" id="WP_012786394.1">
    <property type="nucleotide sequence ID" value="NC_013131.1"/>
</dbReference>
<dbReference type="InterPro" id="IPR020904">
    <property type="entry name" value="Sc_DH/Rdtase_CS"/>
</dbReference>
<name>C7QHS6_CATAD</name>
<sequence>MSNDFLTGKTVLITGSSRGLGRALVDAALDLGAGRVYAGARKPAAHADARVVPLALDITDAAQIEAAAKTVEELDILVNNAGAASYAEIDDRAELERMLAVNLYGPYDVSHAFRHHLTASHGTLVNVLSTTSVAAVPMLPAYSISKAAAYSFTQVLRALLAPKGVSVHAILAGPLDTDMSQDLEVPKTAPEAVAAEIFAALADGTEDVFPDPFAAMLATGWAEAPVTLMQRAAAEMIPA</sequence>
<dbReference type="Pfam" id="PF00106">
    <property type="entry name" value="adh_short"/>
    <property type="match status" value="1"/>
</dbReference>
<dbReference type="KEGG" id="cai:Caci_2182"/>
<dbReference type="GO" id="GO:0016491">
    <property type="term" value="F:oxidoreductase activity"/>
    <property type="evidence" value="ECO:0007669"/>
    <property type="project" value="UniProtKB-KW"/>
</dbReference>
<dbReference type="HOGENOM" id="CLU_010194_2_6_11"/>
<keyword evidence="5" id="KW-1185">Reference proteome</keyword>
<dbReference type="Gene3D" id="3.40.50.720">
    <property type="entry name" value="NAD(P)-binding Rossmann-like Domain"/>
    <property type="match status" value="1"/>
</dbReference>
<evidence type="ECO:0000256" key="3">
    <source>
        <dbReference type="RuleBase" id="RU000363"/>
    </source>
</evidence>
<keyword evidence="2" id="KW-0560">Oxidoreductase</keyword>
<dbReference type="PRINTS" id="PR00080">
    <property type="entry name" value="SDRFAMILY"/>
</dbReference>
<gene>
    <name evidence="4" type="ordered locus">Caci_2182</name>
</gene>
<dbReference type="InParanoid" id="C7QHS6"/>
<protein>
    <submittedName>
        <fullName evidence="4">Short-chain dehydrogenase/reductase SDR</fullName>
    </submittedName>
</protein>
<evidence type="ECO:0000313" key="4">
    <source>
        <dbReference type="EMBL" id="ACU71101.1"/>
    </source>
</evidence>
<dbReference type="AlphaFoldDB" id="C7QHS6"/>
<dbReference type="SUPFAM" id="SSF51735">
    <property type="entry name" value="NAD(P)-binding Rossmann-fold domains"/>
    <property type="match status" value="1"/>
</dbReference>
<dbReference type="PROSITE" id="PS00061">
    <property type="entry name" value="ADH_SHORT"/>
    <property type="match status" value="1"/>
</dbReference>
<dbReference type="STRING" id="479433.Caci_2182"/>
<evidence type="ECO:0000313" key="5">
    <source>
        <dbReference type="Proteomes" id="UP000000851"/>
    </source>
</evidence>
<dbReference type="OrthoDB" id="3212478at2"/>
<reference evidence="4 5" key="1">
    <citation type="journal article" date="2009" name="Stand. Genomic Sci.">
        <title>Complete genome sequence of Catenulispora acidiphila type strain (ID 139908).</title>
        <authorList>
            <person name="Copeland A."/>
            <person name="Lapidus A."/>
            <person name="Glavina Del Rio T."/>
            <person name="Nolan M."/>
            <person name="Lucas S."/>
            <person name="Chen F."/>
            <person name="Tice H."/>
            <person name="Cheng J.F."/>
            <person name="Bruce D."/>
            <person name="Goodwin L."/>
            <person name="Pitluck S."/>
            <person name="Mikhailova N."/>
            <person name="Pati A."/>
            <person name="Ivanova N."/>
            <person name="Mavromatis K."/>
            <person name="Chen A."/>
            <person name="Palaniappan K."/>
            <person name="Chain P."/>
            <person name="Land M."/>
            <person name="Hauser L."/>
            <person name="Chang Y.J."/>
            <person name="Jeffries C.D."/>
            <person name="Chertkov O."/>
            <person name="Brettin T."/>
            <person name="Detter J.C."/>
            <person name="Han C."/>
            <person name="Ali Z."/>
            <person name="Tindall B.J."/>
            <person name="Goker M."/>
            <person name="Bristow J."/>
            <person name="Eisen J.A."/>
            <person name="Markowitz V."/>
            <person name="Hugenholtz P."/>
            <person name="Kyrpides N.C."/>
            <person name="Klenk H.P."/>
        </authorList>
    </citation>
    <scope>NUCLEOTIDE SEQUENCE [LARGE SCALE GENOMIC DNA]</scope>
    <source>
        <strain evidence="5">DSM 44928 / JCM 14897 / NBRC 102108 / NRRL B-24433 / ID139908</strain>
    </source>
</reference>
<proteinExistence type="inferred from homology"/>
<dbReference type="InterPro" id="IPR002347">
    <property type="entry name" value="SDR_fam"/>
</dbReference>
<dbReference type="eggNOG" id="COG0300">
    <property type="taxonomic scope" value="Bacteria"/>
</dbReference>